<evidence type="ECO:0000256" key="1">
    <source>
        <dbReference type="ARBA" id="ARBA00022737"/>
    </source>
</evidence>
<feature type="non-terminal residue" evidence="4">
    <location>
        <position position="521"/>
    </location>
</feature>
<gene>
    <name evidence="4" type="ORF">HRJ53_24990</name>
</gene>
<dbReference type="PANTHER" id="PTHR45586:SF1">
    <property type="entry name" value="LIPOPOLYSACCHARIDE ASSEMBLY PROTEIN B"/>
    <property type="match status" value="1"/>
</dbReference>
<evidence type="ECO:0000256" key="2">
    <source>
        <dbReference type="ARBA" id="ARBA00022803"/>
    </source>
</evidence>
<accession>A0A7V8NVF7</accession>
<feature type="non-terminal residue" evidence="4">
    <location>
        <position position="1"/>
    </location>
</feature>
<dbReference type="AlphaFoldDB" id="A0A7V8NVF7"/>
<dbReference type="PANTHER" id="PTHR45586">
    <property type="entry name" value="TPR REPEAT-CONTAINING PROTEIN PA4667"/>
    <property type="match status" value="1"/>
</dbReference>
<reference evidence="4" key="1">
    <citation type="submission" date="2020-06" db="EMBL/GenBank/DDBJ databases">
        <title>Legume-microbial interactions unlock mineral nutrients during tropical forest succession.</title>
        <authorList>
            <person name="Epihov D.Z."/>
        </authorList>
    </citation>
    <scope>NUCLEOTIDE SEQUENCE [LARGE SCALE GENOMIC DNA]</scope>
    <source>
        <strain evidence="4">Pan2503</strain>
    </source>
</reference>
<name>A0A7V8NVF7_9BACT</name>
<evidence type="ECO:0000313" key="5">
    <source>
        <dbReference type="Proteomes" id="UP000567293"/>
    </source>
</evidence>
<dbReference type="EMBL" id="JACDQQ010002412">
    <property type="protein sequence ID" value="MBA0088254.1"/>
    <property type="molecule type" value="Genomic_DNA"/>
</dbReference>
<keyword evidence="5" id="KW-1185">Reference proteome</keyword>
<dbReference type="InterPro" id="IPR019734">
    <property type="entry name" value="TPR_rpt"/>
</dbReference>
<dbReference type="Proteomes" id="UP000567293">
    <property type="component" value="Unassembled WGS sequence"/>
</dbReference>
<evidence type="ECO:0000256" key="3">
    <source>
        <dbReference type="PROSITE-ProRule" id="PRU00339"/>
    </source>
</evidence>
<dbReference type="InterPro" id="IPR051012">
    <property type="entry name" value="CellSynth/LPSAsmb/PSIAsmb"/>
</dbReference>
<dbReference type="SUPFAM" id="SSF48452">
    <property type="entry name" value="TPR-like"/>
    <property type="match status" value="3"/>
</dbReference>
<evidence type="ECO:0000313" key="4">
    <source>
        <dbReference type="EMBL" id="MBA0088254.1"/>
    </source>
</evidence>
<dbReference type="PROSITE" id="PS50005">
    <property type="entry name" value="TPR"/>
    <property type="match status" value="1"/>
</dbReference>
<feature type="repeat" description="TPR" evidence="3">
    <location>
        <begin position="334"/>
        <end position="367"/>
    </location>
</feature>
<sequence length="521" mass="56395">LKALEIEPENRFARAREMAHQLEIWLGPSAESSTIFLHAPRKHYWKWASVALAVLLVGSLVALRFKGPAKAAPVHPPVSVLVADFTNHTGDPLFDDTLEPMFNYALEGASFINAYNRGNARRLAGQLPNPTDKLDEQSARLVAVGQGLGAVVTGSLSRRSDGYKLSVEALDARTGNSIASAEVSASNKDELLLDVPKLAAPIRKALGDTTPVSVQLTAAGGAFQAASLEAAHQYGVAMEQQFAGKMPDALQSFSRASELDPNFARAYAGMAAVSGNMGKPQDAEKYVKLAMEHVDRMTERERYRIRGLYYLRTENWQRCVEEYSDLVKQYPADNSGHNNLSICYKGLHNTSKAIEELKQALEILPNNQPARVNLALYLSYAGDFAGAEREARAALQSNPSYETAYVGLAYAQFGQNQLDEAIKTYQQLEKVSNLGQSLAAPGLADIALYEGRFADAARILEQGAAADIKAGRPDSAAADFGVLGYAQLMRKQKAAALAALKDALANGNLDSLRFLAARAYV</sequence>
<proteinExistence type="predicted"/>
<dbReference type="SMART" id="SM00028">
    <property type="entry name" value="TPR"/>
    <property type="match status" value="7"/>
</dbReference>
<dbReference type="Pfam" id="PF13432">
    <property type="entry name" value="TPR_16"/>
    <property type="match status" value="2"/>
</dbReference>
<dbReference type="Gene3D" id="1.25.40.10">
    <property type="entry name" value="Tetratricopeptide repeat domain"/>
    <property type="match status" value="2"/>
</dbReference>
<organism evidence="4 5">
    <name type="scientific">Candidatus Acidiferrum panamense</name>
    <dbReference type="NCBI Taxonomy" id="2741543"/>
    <lineage>
        <taxon>Bacteria</taxon>
        <taxon>Pseudomonadati</taxon>
        <taxon>Acidobacteriota</taxon>
        <taxon>Terriglobia</taxon>
        <taxon>Candidatus Acidiferrales</taxon>
        <taxon>Candidatus Acidiferrum</taxon>
    </lineage>
</organism>
<dbReference type="InterPro" id="IPR011990">
    <property type="entry name" value="TPR-like_helical_dom_sf"/>
</dbReference>
<protein>
    <submittedName>
        <fullName evidence="4">Tetratricopeptide repeat protein</fullName>
    </submittedName>
</protein>
<keyword evidence="1" id="KW-0677">Repeat</keyword>
<comment type="caution">
    <text evidence="4">The sequence shown here is derived from an EMBL/GenBank/DDBJ whole genome shotgun (WGS) entry which is preliminary data.</text>
</comment>
<keyword evidence="2 3" id="KW-0802">TPR repeat</keyword>